<accession>A0A4R2KIS7</accession>
<dbReference type="RefSeq" id="WP_132545071.1">
    <property type="nucleotide sequence ID" value="NZ_SLWW01000009.1"/>
</dbReference>
<comment type="caution">
    <text evidence="2">The sequence shown here is derived from an EMBL/GenBank/DDBJ whole genome shotgun (WGS) entry which is preliminary data.</text>
</comment>
<evidence type="ECO:0000256" key="1">
    <source>
        <dbReference type="SAM" id="SignalP"/>
    </source>
</evidence>
<organism evidence="2 3">
    <name type="scientific">Rhodovulum euryhalinum</name>
    <dbReference type="NCBI Taxonomy" id="35805"/>
    <lineage>
        <taxon>Bacteria</taxon>
        <taxon>Pseudomonadati</taxon>
        <taxon>Pseudomonadota</taxon>
        <taxon>Alphaproteobacteria</taxon>
        <taxon>Rhodobacterales</taxon>
        <taxon>Paracoccaceae</taxon>
        <taxon>Rhodovulum</taxon>
    </lineage>
</organism>
<feature type="signal peptide" evidence="1">
    <location>
        <begin position="1"/>
        <end position="22"/>
    </location>
</feature>
<keyword evidence="1" id="KW-0732">Signal</keyword>
<dbReference type="AlphaFoldDB" id="A0A4R2KIS7"/>
<dbReference type="OrthoDB" id="195732at2"/>
<proteinExistence type="predicted"/>
<evidence type="ECO:0000313" key="3">
    <source>
        <dbReference type="Proteomes" id="UP000295142"/>
    </source>
</evidence>
<dbReference type="Proteomes" id="UP000295142">
    <property type="component" value="Unassembled WGS sequence"/>
</dbReference>
<dbReference type="EMBL" id="SLWW01000009">
    <property type="protein sequence ID" value="TCO70456.1"/>
    <property type="molecule type" value="Genomic_DNA"/>
</dbReference>
<gene>
    <name evidence="2" type="ORF">EV655_1092</name>
</gene>
<feature type="chain" id="PRO_5020225944" evidence="1">
    <location>
        <begin position="23"/>
        <end position="192"/>
    </location>
</feature>
<name>A0A4R2KIS7_9RHOB</name>
<sequence length="192" mass="20154">MVRSVTKLTALLAVVAASGANAGDYDTQMAAYLESSVRSWATSPVIIDAVLAGNAQNGGYDQAKIDELDTAWRAQVGSGSAPLIEPVITGPVADYLREQMAATGGQITEIILMDAKGLNVAASDVTSDYWQGDEEKHSMTFVVGPDAVHFGEIEFDESSQRYQAQISFTITDPASGAPIGAMTVGVDGEAFM</sequence>
<evidence type="ECO:0000313" key="2">
    <source>
        <dbReference type="EMBL" id="TCO70456.1"/>
    </source>
</evidence>
<protein>
    <submittedName>
        <fullName evidence="2">Uncharacterized protein</fullName>
    </submittedName>
</protein>
<keyword evidence="3" id="KW-1185">Reference proteome</keyword>
<reference evidence="2 3" key="1">
    <citation type="submission" date="2019-03" db="EMBL/GenBank/DDBJ databases">
        <title>Genomic Encyclopedia of Type Strains, Phase IV (KMG-IV): sequencing the most valuable type-strain genomes for metagenomic binning, comparative biology and taxonomic classification.</title>
        <authorList>
            <person name="Goeker M."/>
        </authorList>
    </citation>
    <scope>NUCLEOTIDE SEQUENCE [LARGE SCALE GENOMIC DNA]</scope>
    <source>
        <strain evidence="2 3">DSM 4868</strain>
    </source>
</reference>